<dbReference type="EMBL" id="LGRB01000009">
    <property type="protein sequence ID" value="OCT52294.1"/>
    <property type="molecule type" value="Genomic_DNA"/>
</dbReference>
<protein>
    <submittedName>
        <fullName evidence="1">Uncharacterized protein</fullName>
    </submittedName>
</protein>
<evidence type="ECO:0000313" key="1">
    <source>
        <dbReference type="EMBL" id="OCT52294.1"/>
    </source>
</evidence>
<reference evidence="2" key="1">
    <citation type="submission" date="2015-07" db="EMBL/GenBank/DDBJ databases">
        <authorList>
            <person name="Teixeira M.M."/>
            <person name="Souza R.C."/>
            <person name="Almeida L.G."/>
            <person name="Vicente V.A."/>
            <person name="de Hoog S."/>
            <person name="Bocca A.L."/>
            <person name="de Almeida S.R."/>
            <person name="Vasconcelos A.T."/>
            <person name="Felipe M.S."/>
        </authorList>
    </citation>
    <scope>NUCLEOTIDE SEQUENCE [LARGE SCALE GENOMIC DNA]</scope>
    <source>
        <strain evidence="2">KSF</strain>
    </source>
</reference>
<keyword evidence="2" id="KW-1185">Reference proteome</keyword>
<comment type="caution">
    <text evidence="1">The sequence shown here is derived from an EMBL/GenBank/DDBJ whole genome shotgun (WGS) entry which is preliminary data.</text>
</comment>
<organism evidence="1 2">
    <name type="scientific">Cladophialophora carrionii</name>
    <dbReference type="NCBI Taxonomy" id="86049"/>
    <lineage>
        <taxon>Eukaryota</taxon>
        <taxon>Fungi</taxon>
        <taxon>Dikarya</taxon>
        <taxon>Ascomycota</taxon>
        <taxon>Pezizomycotina</taxon>
        <taxon>Eurotiomycetes</taxon>
        <taxon>Chaetothyriomycetidae</taxon>
        <taxon>Chaetothyriales</taxon>
        <taxon>Herpotrichiellaceae</taxon>
        <taxon>Cladophialophora</taxon>
    </lineage>
</organism>
<dbReference type="Proteomes" id="UP000094526">
    <property type="component" value="Unassembled WGS sequence"/>
</dbReference>
<evidence type="ECO:0000313" key="2">
    <source>
        <dbReference type="Proteomes" id="UP000094526"/>
    </source>
</evidence>
<proteinExistence type="predicted"/>
<gene>
    <name evidence="1" type="ORF">CLCR_09338</name>
</gene>
<accession>A0A1C1CUX3</accession>
<dbReference type="VEuPathDB" id="FungiDB:CLCR_09338"/>
<name>A0A1C1CUX3_9EURO</name>
<sequence>MADQEVHLRLEDEGFVEDNHICLRQLMEDLLPFLVPELDQEPRAQIALLIQRFLEDLCADFSLRGWRWITVKGSICLLNQTPAVMAEHPAGGEQPA</sequence>
<dbReference type="AlphaFoldDB" id="A0A1C1CUX3"/>